<dbReference type="EMBL" id="FNTJ01000001">
    <property type="protein sequence ID" value="SEB95952.1"/>
    <property type="molecule type" value="Genomic_DNA"/>
</dbReference>
<name>A0A1H4NN04_9PSED</name>
<dbReference type="Gene3D" id="3.10.450.50">
    <property type="match status" value="1"/>
</dbReference>
<keyword evidence="1" id="KW-0732">Signal</keyword>
<evidence type="ECO:0000313" key="3">
    <source>
        <dbReference type="EMBL" id="SEB95952.1"/>
    </source>
</evidence>
<evidence type="ECO:0000313" key="4">
    <source>
        <dbReference type="Proteomes" id="UP000198982"/>
    </source>
</evidence>
<feature type="chain" id="PRO_5011788403" evidence="1">
    <location>
        <begin position="20"/>
        <end position="147"/>
    </location>
</feature>
<dbReference type="InterPro" id="IPR009959">
    <property type="entry name" value="Cyclase_SnoaL-like"/>
</dbReference>
<reference evidence="4" key="1">
    <citation type="submission" date="2016-10" db="EMBL/GenBank/DDBJ databases">
        <authorList>
            <person name="Varghese N."/>
            <person name="Submissions S."/>
        </authorList>
    </citation>
    <scope>NUCLEOTIDE SEQUENCE [LARGE SCALE GENOMIC DNA]</scope>
    <source>
        <strain evidence="4">DSM 9751</strain>
    </source>
</reference>
<gene>
    <name evidence="3" type="ORF">SAMN05216178_2910</name>
</gene>
<dbReference type="PANTHER" id="PTHR38436">
    <property type="entry name" value="POLYKETIDE CYCLASE SNOAL-LIKE DOMAIN"/>
    <property type="match status" value="1"/>
</dbReference>
<accession>A0A1H4NN04</accession>
<dbReference type="Proteomes" id="UP000198982">
    <property type="component" value="Unassembled WGS sequence"/>
</dbReference>
<dbReference type="InterPro" id="IPR032710">
    <property type="entry name" value="NTF2-like_dom_sf"/>
</dbReference>
<evidence type="ECO:0000259" key="2">
    <source>
        <dbReference type="Pfam" id="PF12680"/>
    </source>
</evidence>
<dbReference type="InterPro" id="IPR037401">
    <property type="entry name" value="SnoaL-like"/>
</dbReference>
<feature type="signal peptide" evidence="1">
    <location>
        <begin position="1"/>
        <end position="19"/>
    </location>
</feature>
<keyword evidence="4" id="KW-1185">Reference proteome</keyword>
<feature type="domain" description="SnoaL-like" evidence="2">
    <location>
        <begin position="32"/>
        <end position="129"/>
    </location>
</feature>
<dbReference type="SUPFAM" id="SSF54427">
    <property type="entry name" value="NTF2-like"/>
    <property type="match status" value="1"/>
</dbReference>
<dbReference type="RefSeq" id="WP_092314582.1">
    <property type="nucleotide sequence ID" value="NZ_FNTJ01000001.1"/>
</dbReference>
<sequence length="147" mass="16732">MKPYLTLLFLLLLATPALAEYSAQEQENRRNVLAFYQLALNDKDFAAARPYLGAHYIQHNPAVADGIEGFRTFIEFLKQHYPQSRSEIKRLFVDGDFVIVHVRNTGREPGVVKSIIDIYRLEQGKIVEHWDTSQVLPDKAANANGAF</sequence>
<dbReference type="PANTHER" id="PTHR38436:SF1">
    <property type="entry name" value="ESTER CYCLASE"/>
    <property type="match status" value="1"/>
</dbReference>
<protein>
    <submittedName>
        <fullName evidence="3">Predicted SnoaL-like aldol condensation-catalyzing enzyme</fullName>
    </submittedName>
</protein>
<proteinExistence type="predicted"/>
<dbReference type="AlphaFoldDB" id="A0A1H4NN04"/>
<dbReference type="Pfam" id="PF12680">
    <property type="entry name" value="SnoaL_2"/>
    <property type="match status" value="1"/>
</dbReference>
<dbReference type="GO" id="GO:0030638">
    <property type="term" value="P:polyketide metabolic process"/>
    <property type="evidence" value="ECO:0007669"/>
    <property type="project" value="InterPro"/>
</dbReference>
<organism evidence="3 4">
    <name type="scientific">Pseudomonas saponiphila</name>
    <dbReference type="NCBI Taxonomy" id="556534"/>
    <lineage>
        <taxon>Bacteria</taxon>
        <taxon>Pseudomonadati</taxon>
        <taxon>Pseudomonadota</taxon>
        <taxon>Gammaproteobacteria</taxon>
        <taxon>Pseudomonadales</taxon>
        <taxon>Pseudomonadaceae</taxon>
        <taxon>Pseudomonas</taxon>
    </lineage>
</organism>
<evidence type="ECO:0000256" key="1">
    <source>
        <dbReference type="SAM" id="SignalP"/>
    </source>
</evidence>